<name>A0AAJ6KMG9_9XANT</name>
<evidence type="ECO:0000313" key="1">
    <source>
        <dbReference type="EMBL" id="WIX08372.1"/>
    </source>
</evidence>
<reference evidence="1 2" key="1">
    <citation type="submission" date="2023-05" db="EMBL/GenBank/DDBJ databases">
        <title>Complete Genome Resource of Xanthomonas oryzae pv. leersiae Strain YNJC Isolated From Plateau Japonica Rice in Southwest China.</title>
        <authorList>
            <person name="Aa X."/>
            <person name="Mei L."/>
            <person name="Liu P."/>
            <person name="Yang Y."/>
            <person name="Tang C."/>
            <person name="Zhang F."/>
            <person name="Dong C."/>
            <person name="Wang B."/>
            <person name="Chen X."/>
            <person name="Dai L."/>
        </authorList>
    </citation>
    <scope>NUCLEOTIDE SEQUENCE [LARGE SCALE GENOMIC DNA]</scope>
    <source>
        <strain evidence="1 2">YNJC</strain>
    </source>
</reference>
<proteinExistence type="predicted"/>
<gene>
    <name evidence="1" type="ORF">QN060_10740</name>
</gene>
<dbReference type="EMBL" id="CP127225">
    <property type="protein sequence ID" value="WIX08372.1"/>
    <property type="molecule type" value="Genomic_DNA"/>
</dbReference>
<accession>A0AAJ6KMG9</accession>
<evidence type="ECO:0000313" key="2">
    <source>
        <dbReference type="Proteomes" id="UP001228059"/>
    </source>
</evidence>
<organism evidence="1 2">
    <name type="scientific">Xanthomonas oryzae pv. leersiae</name>
    <dbReference type="NCBI Taxonomy" id="3112258"/>
    <lineage>
        <taxon>Bacteria</taxon>
        <taxon>Pseudomonadati</taxon>
        <taxon>Pseudomonadota</taxon>
        <taxon>Gammaproteobacteria</taxon>
        <taxon>Lysobacterales</taxon>
        <taxon>Lysobacteraceae</taxon>
        <taxon>Xanthomonas</taxon>
    </lineage>
</organism>
<dbReference type="RefSeq" id="WP_285957380.1">
    <property type="nucleotide sequence ID" value="NZ_CP127225.1"/>
</dbReference>
<sequence>MTTAGAFLLNRFPLNGVQDKVGNALVRFVLMTRALLDEAEVSELISQEASTGVAVRSYFMERVEHYRSQTLTSGTPMLYALRDVERHKGTALMRERWAHAAESSRNAVRLGALTGVLELVNFINLLSKADKQARDYGSLVASGAALVSVYSSMAEKLSKEFFGEASRSVAKMKAIGGWLGGFGTYIGVFYDVGDTVRFISEKSYGLVAISFLKTVAGISVGAAQFLTAMAYSAPALERALGRRGIVIWLDSLKAGLQAAAFKESEQAIAKLSMRRIGVAVLRLGGWGQSQDSSATHDLSAAISSSIASLGVFHPSV</sequence>
<protein>
    <submittedName>
        <fullName evidence="1">Uncharacterized protein</fullName>
    </submittedName>
</protein>
<dbReference type="Proteomes" id="UP001228059">
    <property type="component" value="Chromosome"/>
</dbReference>
<dbReference type="AlphaFoldDB" id="A0AAJ6KMG9"/>